<dbReference type="InterPro" id="IPR044926">
    <property type="entry name" value="RGS_subdomain_2"/>
</dbReference>
<dbReference type="InterPro" id="IPR037892">
    <property type="entry name" value="SNX14_RGS"/>
</dbReference>
<dbReference type="SUPFAM" id="SSF48097">
    <property type="entry name" value="Regulator of G-protein signaling, RGS"/>
    <property type="match status" value="1"/>
</dbReference>
<reference evidence="2 3" key="1">
    <citation type="journal article" date="2019" name="Sci. Data">
        <title>Hybrid genome assembly and annotation of Danionella translucida.</title>
        <authorList>
            <person name="Kadobianskyi M."/>
            <person name="Schulze L."/>
            <person name="Schuelke M."/>
            <person name="Judkewitz B."/>
        </authorList>
    </citation>
    <scope>NUCLEOTIDE SEQUENCE [LARGE SCALE GENOMIC DNA]</scope>
    <source>
        <strain evidence="2 3">Bolton</strain>
    </source>
</reference>
<dbReference type="PANTHER" id="PTHR22775">
    <property type="entry name" value="SORTING NEXIN"/>
    <property type="match status" value="1"/>
</dbReference>
<dbReference type="PROSITE" id="PS50132">
    <property type="entry name" value="RGS"/>
    <property type="match status" value="1"/>
</dbReference>
<proteinExistence type="predicted"/>
<keyword evidence="3" id="KW-1185">Reference proteome</keyword>
<dbReference type="Gene3D" id="1.10.167.10">
    <property type="entry name" value="Regulator of G-protein Signalling 4, domain 2"/>
    <property type="match status" value="1"/>
</dbReference>
<dbReference type="GO" id="GO:0005770">
    <property type="term" value="C:late endosome"/>
    <property type="evidence" value="ECO:0007669"/>
    <property type="project" value="TreeGrafter"/>
</dbReference>
<dbReference type="EMBL" id="SRMA01027142">
    <property type="protein sequence ID" value="TRY59164.1"/>
    <property type="molecule type" value="Genomic_DNA"/>
</dbReference>
<dbReference type="PANTHER" id="PTHR22775:SF44">
    <property type="entry name" value="SORTING NEXIN-14"/>
    <property type="match status" value="1"/>
</dbReference>
<dbReference type="SMART" id="SM00315">
    <property type="entry name" value="RGS"/>
    <property type="match status" value="1"/>
</dbReference>
<dbReference type="InterPro" id="IPR016137">
    <property type="entry name" value="RGS"/>
</dbReference>
<dbReference type="InterPro" id="IPR036305">
    <property type="entry name" value="RGS_sf"/>
</dbReference>
<dbReference type="OrthoDB" id="8853285at2759"/>
<evidence type="ECO:0000313" key="3">
    <source>
        <dbReference type="Proteomes" id="UP000316079"/>
    </source>
</evidence>
<dbReference type="Pfam" id="PF00615">
    <property type="entry name" value="RGS"/>
    <property type="match status" value="1"/>
</dbReference>
<organism evidence="2 3">
    <name type="scientific">Danionella cerebrum</name>
    <dbReference type="NCBI Taxonomy" id="2873325"/>
    <lineage>
        <taxon>Eukaryota</taxon>
        <taxon>Metazoa</taxon>
        <taxon>Chordata</taxon>
        <taxon>Craniata</taxon>
        <taxon>Vertebrata</taxon>
        <taxon>Euteleostomi</taxon>
        <taxon>Actinopterygii</taxon>
        <taxon>Neopterygii</taxon>
        <taxon>Teleostei</taxon>
        <taxon>Ostariophysi</taxon>
        <taxon>Cypriniformes</taxon>
        <taxon>Danionidae</taxon>
        <taxon>Danioninae</taxon>
        <taxon>Danionella</taxon>
    </lineage>
</organism>
<dbReference type="AlphaFoldDB" id="A0A553N152"/>
<gene>
    <name evidence="2" type="ORF">DNTS_032412</name>
</gene>
<feature type="domain" description="RGS" evidence="1">
    <location>
        <begin position="35"/>
        <end position="167"/>
    </location>
</feature>
<name>A0A553N152_9TELE</name>
<evidence type="ECO:0000313" key="2">
    <source>
        <dbReference type="EMBL" id="TRY59164.1"/>
    </source>
</evidence>
<protein>
    <recommendedName>
        <fullName evidence="1">RGS domain-containing protein</fullName>
    </recommendedName>
</protein>
<comment type="caution">
    <text evidence="2">The sequence shown here is derived from an EMBL/GenBank/DDBJ whole genome shotgun (WGS) entry which is preliminary data.</text>
</comment>
<dbReference type="Proteomes" id="UP000316079">
    <property type="component" value="Unassembled WGS sequence"/>
</dbReference>
<dbReference type="GO" id="GO:0080025">
    <property type="term" value="F:phosphatidylinositol-3,5-bisphosphate binding"/>
    <property type="evidence" value="ECO:0007669"/>
    <property type="project" value="InterPro"/>
</dbReference>
<sequence>MNISRPLVELECVLCETRATSFIWSLLCRQVLKLDLKEIREQQDLLFRFMSFLKEEGAVHVLQFCLNVEEFNDRILCPDLSDEEMMRLHEEVKKIYETYCLEESIDKISFDPFIVEEIHSIAQGPFRDVVKLQTMRCLFEAYEHVLCLLEKVFTPMFCHSDEYFRHLLCGAESPARNSKLNRILSMDDLRFPLDPIYHQIQSQSLMFELQTDSGNLGGEVSIAQSQSHTHILLNSPSYRIASIPEELSGGTLKGRVLMSVLVHVNRNTSKRGETFGISRIGSKIKGVFKSSTMEGAMLPQYAMIDGEDDMVGKPRCKGCIR</sequence>
<accession>A0A553N152</accession>
<dbReference type="GO" id="GO:0097352">
    <property type="term" value="P:autophagosome maturation"/>
    <property type="evidence" value="ECO:0007669"/>
    <property type="project" value="TreeGrafter"/>
</dbReference>
<dbReference type="STRING" id="623744.A0A553N152"/>
<evidence type="ECO:0000259" key="1">
    <source>
        <dbReference type="PROSITE" id="PS50132"/>
    </source>
</evidence>
<dbReference type="CDD" id="cd08722">
    <property type="entry name" value="RGS_SNX14"/>
    <property type="match status" value="1"/>
</dbReference>